<name>A0A8C9YHP6_SANLU</name>
<dbReference type="Proteomes" id="UP000694568">
    <property type="component" value="Unplaced"/>
</dbReference>
<organism evidence="1 2">
    <name type="scientific">Sander lucioperca</name>
    <name type="common">Pike-perch</name>
    <name type="synonym">Perca lucioperca</name>
    <dbReference type="NCBI Taxonomy" id="283035"/>
    <lineage>
        <taxon>Eukaryota</taxon>
        <taxon>Metazoa</taxon>
        <taxon>Chordata</taxon>
        <taxon>Craniata</taxon>
        <taxon>Vertebrata</taxon>
        <taxon>Euteleostomi</taxon>
        <taxon>Actinopterygii</taxon>
        <taxon>Neopterygii</taxon>
        <taxon>Teleostei</taxon>
        <taxon>Neoteleostei</taxon>
        <taxon>Acanthomorphata</taxon>
        <taxon>Eupercaria</taxon>
        <taxon>Perciformes</taxon>
        <taxon>Percoidei</taxon>
        <taxon>Percidae</taxon>
        <taxon>Luciopercinae</taxon>
        <taxon>Sander</taxon>
    </lineage>
</organism>
<dbReference type="Ensembl" id="ENSSLUT00000025589.1">
    <property type="protein sequence ID" value="ENSSLUP00000024783.1"/>
    <property type="gene ID" value="ENSSLUG00000011299.1"/>
</dbReference>
<dbReference type="AlphaFoldDB" id="A0A8C9YHP6"/>
<proteinExistence type="predicted"/>
<reference evidence="1" key="1">
    <citation type="submission" date="2025-08" db="UniProtKB">
        <authorList>
            <consortium name="Ensembl"/>
        </authorList>
    </citation>
    <scope>IDENTIFICATION</scope>
</reference>
<accession>A0A8C9YHP6</accession>
<protein>
    <submittedName>
        <fullName evidence="1">Uncharacterized protein</fullName>
    </submittedName>
</protein>
<keyword evidence="2" id="KW-1185">Reference proteome</keyword>
<reference evidence="1" key="2">
    <citation type="submission" date="2025-09" db="UniProtKB">
        <authorList>
            <consortium name="Ensembl"/>
        </authorList>
    </citation>
    <scope>IDENTIFICATION</scope>
</reference>
<sequence>MSLVMGSTLSLEGSTLSLEVGYTLSLEGSTLSLEVGSTLSLVGYTLSLVEGSTLSCGLRVLGASRGGNPRTPWWTPVVREAVRLK</sequence>
<evidence type="ECO:0000313" key="1">
    <source>
        <dbReference type="Ensembl" id="ENSSLUP00000024783.1"/>
    </source>
</evidence>
<evidence type="ECO:0000313" key="2">
    <source>
        <dbReference type="Proteomes" id="UP000694568"/>
    </source>
</evidence>